<dbReference type="Pfam" id="PF10236">
    <property type="entry name" value="DAP3"/>
    <property type="match status" value="1"/>
</dbReference>
<keyword evidence="5" id="KW-0496">Mitochondrion</keyword>
<evidence type="ECO:0000256" key="2">
    <source>
        <dbReference type="ARBA" id="ARBA00009863"/>
    </source>
</evidence>
<proteinExistence type="inferred from homology"/>
<comment type="similarity">
    <text evidence="2">Belongs to the mitochondrion-specific ribosomal protein mS29 family.</text>
</comment>
<dbReference type="GO" id="GO:0005763">
    <property type="term" value="C:mitochondrial small ribosomal subunit"/>
    <property type="evidence" value="ECO:0007669"/>
    <property type="project" value="TreeGrafter"/>
</dbReference>
<keyword evidence="9" id="KW-1185">Reference proteome</keyword>
<keyword evidence="4 8" id="KW-0689">Ribosomal protein</keyword>
<dbReference type="Proteomes" id="UP000288716">
    <property type="component" value="Unassembled WGS sequence"/>
</dbReference>
<dbReference type="AlphaFoldDB" id="A0A443S5Y3"/>
<dbReference type="InterPro" id="IPR008092">
    <property type="entry name" value="Ribosomal_mS29_met"/>
</dbReference>
<evidence type="ECO:0000313" key="8">
    <source>
        <dbReference type="EMBL" id="RWS22940.1"/>
    </source>
</evidence>
<keyword evidence="6" id="KW-0687">Ribonucleoprotein</keyword>
<evidence type="ECO:0000256" key="1">
    <source>
        <dbReference type="ARBA" id="ARBA00004173"/>
    </source>
</evidence>
<sequence length="389" mass="45386">MFRNRSLIRLLSNRRSFSVCSHLKCTETVPKVDLSSLMDQQYFILPKEANDTLFRLNGWREMHKNMFNLLDERAIMVRQPFKDLVQYFNRTDFSRPVNHGNFGNGKTFTMNHFIYFCYLNDMMILHCPAPYEWIYYPQETSISEYNNMRIDTPVESTIALKAFKDMNAKLLEKLDLRTTQKYTWSVRESTEQGEPLKSVIDYGLNRMKKASDCFAVVLKEIKKAADDGKFKLLVACDVVNILYYEFSKVRYPNKHFVEVENVTIARAMLKMLKNDWKNGLVVTAVDSKDALRDKVNRLTGESFGNDLPKELLGVNVGYSVGFQALDPFIPIKVDQYSDSEIENCIDYYERKKFITHPSTKTEEGRNEIKFMSAYNPFECVNKQTVSLKI</sequence>
<gene>
    <name evidence="8" type="ORF">B4U80_01355</name>
</gene>
<comment type="subcellular location">
    <subcellularLocation>
        <location evidence="1">Mitochondrion</location>
    </subcellularLocation>
</comment>
<comment type="caution">
    <text evidence="8">The sequence shown here is derived from an EMBL/GenBank/DDBJ whole genome shotgun (WGS) entry which is preliminary data.</text>
</comment>
<evidence type="ECO:0000256" key="5">
    <source>
        <dbReference type="ARBA" id="ARBA00023128"/>
    </source>
</evidence>
<dbReference type="OrthoDB" id="274828at2759"/>
<reference evidence="8 9" key="1">
    <citation type="journal article" date="2018" name="Gigascience">
        <title>Genomes of trombidid mites reveal novel predicted allergens and laterally-transferred genes associated with secondary metabolism.</title>
        <authorList>
            <person name="Dong X."/>
            <person name="Chaisiri K."/>
            <person name="Xia D."/>
            <person name="Armstrong S.D."/>
            <person name="Fang Y."/>
            <person name="Donnelly M.J."/>
            <person name="Kadowaki T."/>
            <person name="McGarry J.W."/>
            <person name="Darby A.C."/>
            <person name="Makepeace B.L."/>
        </authorList>
    </citation>
    <scope>NUCLEOTIDE SEQUENCE [LARGE SCALE GENOMIC DNA]</scope>
    <source>
        <strain evidence="8">UoL-UT</strain>
    </source>
</reference>
<evidence type="ECO:0000256" key="3">
    <source>
        <dbReference type="ARBA" id="ARBA00022946"/>
    </source>
</evidence>
<dbReference type="PANTHER" id="PTHR12810:SF0">
    <property type="entry name" value="SMALL RIBOSOMAL SUBUNIT PROTEIN MS29"/>
    <property type="match status" value="1"/>
</dbReference>
<evidence type="ECO:0000256" key="7">
    <source>
        <dbReference type="ARBA" id="ARBA00035140"/>
    </source>
</evidence>
<dbReference type="PANTHER" id="PTHR12810">
    <property type="entry name" value="MITOCHONDRIAL 28S RIBOSOMAL PROTEIN S29"/>
    <property type="match status" value="1"/>
</dbReference>
<dbReference type="EMBL" id="NCKV01007527">
    <property type="protein sequence ID" value="RWS22940.1"/>
    <property type="molecule type" value="Genomic_DNA"/>
</dbReference>
<evidence type="ECO:0000256" key="4">
    <source>
        <dbReference type="ARBA" id="ARBA00022980"/>
    </source>
</evidence>
<dbReference type="STRING" id="299467.A0A443S5Y3"/>
<name>A0A443S5Y3_9ACAR</name>
<organism evidence="8 9">
    <name type="scientific">Leptotrombidium deliense</name>
    <dbReference type="NCBI Taxonomy" id="299467"/>
    <lineage>
        <taxon>Eukaryota</taxon>
        <taxon>Metazoa</taxon>
        <taxon>Ecdysozoa</taxon>
        <taxon>Arthropoda</taxon>
        <taxon>Chelicerata</taxon>
        <taxon>Arachnida</taxon>
        <taxon>Acari</taxon>
        <taxon>Acariformes</taxon>
        <taxon>Trombidiformes</taxon>
        <taxon>Prostigmata</taxon>
        <taxon>Anystina</taxon>
        <taxon>Parasitengona</taxon>
        <taxon>Trombiculoidea</taxon>
        <taxon>Trombiculidae</taxon>
        <taxon>Leptotrombidium</taxon>
    </lineage>
</organism>
<accession>A0A443S5Y3</accession>
<evidence type="ECO:0000313" key="9">
    <source>
        <dbReference type="Proteomes" id="UP000288716"/>
    </source>
</evidence>
<dbReference type="InterPro" id="IPR019368">
    <property type="entry name" value="Ribosomal_mS29"/>
</dbReference>
<evidence type="ECO:0000256" key="6">
    <source>
        <dbReference type="ARBA" id="ARBA00023274"/>
    </source>
</evidence>
<protein>
    <recommendedName>
        <fullName evidence="7">Small ribosomal subunit protein mS29</fullName>
    </recommendedName>
</protein>
<dbReference type="VEuPathDB" id="VectorBase:LDEU009100"/>
<keyword evidence="3" id="KW-0809">Transit peptide</keyword>
<dbReference type="GO" id="GO:0003735">
    <property type="term" value="F:structural constituent of ribosome"/>
    <property type="evidence" value="ECO:0007669"/>
    <property type="project" value="TreeGrafter"/>
</dbReference>
<dbReference type="PRINTS" id="PR01716">
    <property type="entry name" value="DEATHASSOCP3"/>
</dbReference>
<dbReference type="GO" id="GO:0006915">
    <property type="term" value="P:apoptotic process"/>
    <property type="evidence" value="ECO:0007669"/>
    <property type="project" value="InterPro"/>
</dbReference>